<dbReference type="RefSeq" id="XP_018072576.1">
    <property type="nucleotide sequence ID" value="XM_018207435.1"/>
</dbReference>
<accession>A0A194XDJ5</accession>
<dbReference type="Proteomes" id="UP000070700">
    <property type="component" value="Unassembled WGS sequence"/>
</dbReference>
<dbReference type="EMBL" id="KQ947413">
    <property type="protein sequence ID" value="KUJ18221.1"/>
    <property type="molecule type" value="Genomic_DNA"/>
</dbReference>
<dbReference type="GeneID" id="28817161"/>
<dbReference type="KEGG" id="psco:LY89DRAFT_42587"/>
<name>A0A194XDJ5_MOLSC</name>
<protein>
    <submittedName>
        <fullName evidence="2">Uncharacterized protein</fullName>
    </submittedName>
</protein>
<sequence length="77" mass="8526">MDSSVATLIVDVTKSALFVRSLAIVYKYLVLPIAKIQGILKFCTFSTLIFIKMYLSFPKPSMQASRAILAQSILHSS</sequence>
<dbReference type="InParanoid" id="A0A194XDJ5"/>
<proteinExistence type="predicted"/>
<dbReference type="AlphaFoldDB" id="A0A194XDJ5"/>
<organism evidence="2 3">
    <name type="scientific">Mollisia scopiformis</name>
    <name type="common">Conifer needle endophyte fungus</name>
    <name type="synonym">Phialocephala scopiformis</name>
    <dbReference type="NCBI Taxonomy" id="149040"/>
    <lineage>
        <taxon>Eukaryota</taxon>
        <taxon>Fungi</taxon>
        <taxon>Dikarya</taxon>
        <taxon>Ascomycota</taxon>
        <taxon>Pezizomycotina</taxon>
        <taxon>Leotiomycetes</taxon>
        <taxon>Helotiales</taxon>
        <taxon>Mollisiaceae</taxon>
        <taxon>Mollisia</taxon>
    </lineage>
</organism>
<evidence type="ECO:0000313" key="2">
    <source>
        <dbReference type="EMBL" id="KUJ18221.1"/>
    </source>
</evidence>
<feature type="transmembrane region" description="Helical" evidence="1">
    <location>
        <begin position="38"/>
        <end position="57"/>
    </location>
</feature>
<evidence type="ECO:0000313" key="3">
    <source>
        <dbReference type="Proteomes" id="UP000070700"/>
    </source>
</evidence>
<keyword evidence="1" id="KW-0472">Membrane</keyword>
<evidence type="ECO:0000256" key="1">
    <source>
        <dbReference type="SAM" id="Phobius"/>
    </source>
</evidence>
<gene>
    <name evidence="2" type="ORF">LY89DRAFT_42587</name>
</gene>
<keyword evidence="1" id="KW-0812">Transmembrane</keyword>
<keyword evidence="1" id="KW-1133">Transmembrane helix</keyword>
<reference evidence="2 3" key="1">
    <citation type="submission" date="2015-10" db="EMBL/GenBank/DDBJ databases">
        <title>Full genome of DAOMC 229536 Phialocephala scopiformis, a fungal endophyte of spruce producing the potent anti-insectan compound rugulosin.</title>
        <authorList>
            <consortium name="DOE Joint Genome Institute"/>
            <person name="Walker A.K."/>
            <person name="Frasz S.L."/>
            <person name="Seifert K.A."/>
            <person name="Miller J.D."/>
            <person name="Mondo S.J."/>
            <person name="Labutti K."/>
            <person name="Lipzen A."/>
            <person name="Dockter R."/>
            <person name="Kennedy M."/>
            <person name="Grigoriev I.V."/>
            <person name="Spatafora J.W."/>
        </authorList>
    </citation>
    <scope>NUCLEOTIDE SEQUENCE [LARGE SCALE GENOMIC DNA]</scope>
    <source>
        <strain evidence="2 3">CBS 120377</strain>
    </source>
</reference>
<keyword evidence="3" id="KW-1185">Reference proteome</keyword>